<evidence type="ECO:0000313" key="12">
    <source>
        <dbReference type="Proteomes" id="UP001391051"/>
    </source>
</evidence>
<evidence type="ECO:0000256" key="7">
    <source>
        <dbReference type="ARBA" id="ARBA00022837"/>
    </source>
</evidence>
<evidence type="ECO:0000256" key="9">
    <source>
        <dbReference type="ARBA" id="ARBA00025679"/>
    </source>
</evidence>
<comment type="function">
    <text evidence="9 10">Pectinolytic enzyme consist of four classes of enzymes: pectin lyase, polygalacturonase, pectin methylesterase and rhamnogalacturonase. Among pectinolytic enzymes, pectin lyase is the most important in depolymerization of pectin, since it cleaves internal glycosidic bonds of highly methylated pectins. Favors pectate, the anion, over pectin, the methyl ester.</text>
</comment>
<evidence type="ECO:0000256" key="3">
    <source>
        <dbReference type="ARBA" id="ARBA00004613"/>
    </source>
</evidence>
<dbReference type="Proteomes" id="UP001391051">
    <property type="component" value="Unassembled WGS sequence"/>
</dbReference>
<dbReference type="EMBL" id="JAQQWE010000006">
    <property type="protein sequence ID" value="KAK7948087.1"/>
    <property type="molecule type" value="Genomic_DNA"/>
</dbReference>
<keyword evidence="7 10" id="KW-0106">Calcium</keyword>
<dbReference type="PANTHER" id="PTHR33407">
    <property type="entry name" value="PECTATE LYASE F-RELATED"/>
    <property type="match status" value="1"/>
</dbReference>
<reference evidence="11 12" key="1">
    <citation type="submission" date="2023-01" db="EMBL/GenBank/DDBJ databases">
        <title>Analysis of 21 Apiospora genomes using comparative genomics revels a genus with tremendous synthesis potential of carbohydrate active enzymes and secondary metabolites.</title>
        <authorList>
            <person name="Sorensen T."/>
        </authorList>
    </citation>
    <scope>NUCLEOTIDE SEQUENCE [LARGE SCALE GENOMIC DNA]</scope>
    <source>
        <strain evidence="11 12">CBS 24483</strain>
    </source>
</reference>
<keyword evidence="5 10" id="KW-0964">Secreted</keyword>
<evidence type="ECO:0000256" key="4">
    <source>
        <dbReference type="ARBA" id="ARBA00006463"/>
    </source>
</evidence>
<dbReference type="GeneID" id="92078257"/>
<evidence type="ECO:0000256" key="5">
    <source>
        <dbReference type="ARBA" id="ARBA00022525"/>
    </source>
</evidence>
<accession>A0ABR1Q722</accession>
<comment type="cofactor">
    <cofactor evidence="2 10">
        <name>Ca(2+)</name>
        <dbReference type="ChEBI" id="CHEBI:29108"/>
    </cofactor>
</comment>
<evidence type="ECO:0000256" key="6">
    <source>
        <dbReference type="ARBA" id="ARBA00022729"/>
    </source>
</evidence>
<evidence type="ECO:0000256" key="8">
    <source>
        <dbReference type="ARBA" id="ARBA00023239"/>
    </source>
</evidence>
<comment type="similarity">
    <text evidence="4 10">Belongs to the polysaccharide lyase 3 family.</text>
</comment>
<dbReference type="InterPro" id="IPR012334">
    <property type="entry name" value="Pectin_lyas_fold"/>
</dbReference>
<comment type="caution">
    <text evidence="11">The sequence shown here is derived from an EMBL/GenBank/DDBJ whole genome shotgun (WGS) entry which is preliminary data.</text>
</comment>
<proteinExistence type="inferred from homology"/>
<gene>
    <name evidence="11" type="ORF">PG986_008973</name>
</gene>
<dbReference type="PANTHER" id="PTHR33407:SF9">
    <property type="entry name" value="PECTATE LYASE F-RELATED"/>
    <property type="match status" value="1"/>
</dbReference>
<comment type="subcellular location">
    <subcellularLocation>
        <location evidence="3 10">Secreted</location>
    </subcellularLocation>
</comment>
<evidence type="ECO:0000256" key="1">
    <source>
        <dbReference type="ARBA" id="ARBA00000695"/>
    </source>
</evidence>
<keyword evidence="6" id="KW-0732">Signal</keyword>
<dbReference type="RefSeq" id="XP_066697593.1">
    <property type="nucleotide sequence ID" value="XM_066845195.1"/>
</dbReference>
<organism evidence="11 12">
    <name type="scientific">Apiospora aurea</name>
    <dbReference type="NCBI Taxonomy" id="335848"/>
    <lineage>
        <taxon>Eukaryota</taxon>
        <taxon>Fungi</taxon>
        <taxon>Dikarya</taxon>
        <taxon>Ascomycota</taxon>
        <taxon>Pezizomycotina</taxon>
        <taxon>Sordariomycetes</taxon>
        <taxon>Xylariomycetidae</taxon>
        <taxon>Amphisphaeriales</taxon>
        <taxon>Apiosporaceae</taxon>
        <taxon>Apiospora</taxon>
    </lineage>
</organism>
<keyword evidence="8 10" id="KW-0456">Lyase</keyword>
<evidence type="ECO:0000313" key="11">
    <source>
        <dbReference type="EMBL" id="KAK7948087.1"/>
    </source>
</evidence>
<comment type="catalytic activity">
    <reaction evidence="1 10">
        <text>Eliminative cleavage of (1-&gt;4)-alpha-D-galacturonan to give oligosaccharides with 4-deoxy-alpha-D-galact-4-enuronosyl groups at their non-reducing ends.</text>
        <dbReference type="EC" id="4.2.2.2"/>
    </reaction>
</comment>
<protein>
    <recommendedName>
        <fullName evidence="10">Pectate lyase</fullName>
        <ecNumber evidence="10">4.2.2.2</ecNumber>
    </recommendedName>
</protein>
<dbReference type="Gene3D" id="2.160.20.10">
    <property type="entry name" value="Single-stranded right-handed beta-helix, Pectin lyase-like"/>
    <property type="match status" value="2"/>
</dbReference>
<name>A0ABR1Q722_9PEZI</name>
<dbReference type="InterPro" id="IPR004898">
    <property type="entry name" value="Pectate_lyase_PlyH/PlyE-like"/>
</dbReference>
<dbReference type="InterPro" id="IPR011050">
    <property type="entry name" value="Pectin_lyase_fold/virulence"/>
</dbReference>
<keyword evidence="12" id="KW-1185">Reference proteome</keyword>
<dbReference type="Pfam" id="PF03211">
    <property type="entry name" value="Pectate_lyase"/>
    <property type="match status" value="2"/>
</dbReference>
<dbReference type="EC" id="4.2.2.2" evidence="10"/>
<dbReference type="SUPFAM" id="SSF51126">
    <property type="entry name" value="Pectin lyase-like"/>
    <property type="match status" value="1"/>
</dbReference>
<evidence type="ECO:0000256" key="10">
    <source>
        <dbReference type="RuleBase" id="RU367009"/>
    </source>
</evidence>
<sequence length="160" mass="16580">MLPALNVTNNHTFLRNTPSASHAVAAGNGGSATPTGLTTTLSRSSGAISTSTAIVVGATHDGVMEHFERSPVVCQGKTETGEIESMFILKNGEIISNVIASQAEVVHCQEIRSGVSCINDGGAFKADEKIIQFDGRGTVSGENICASDDGKVTRSCGNRE</sequence>
<evidence type="ECO:0000256" key="2">
    <source>
        <dbReference type="ARBA" id="ARBA00001913"/>
    </source>
</evidence>